<reference evidence="4" key="2">
    <citation type="submission" date="2025-09" db="UniProtKB">
        <authorList>
            <consortium name="Ensembl"/>
        </authorList>
    </citation>
    <scope>IDENTIFICATION</scope>
</reference>
<dbReference type="SMART" id="SM00320">
    <property type="entry name" value="WD40"/>
    <property type="match status" value="6"/>
</dbReference>
<keyword evidence="1 3" id="KW-0853">WD repeat</keyword>
<dbReference type="SUPFAM" id="SSF69322">
    <property type="entry name" value="Tricorn protease domain 2"/>
    <property type="match status" value="1"/>
</dbReference>
<accession>A0A8C8RE57</accession>
<protein>
    <submittedName>
        <fullName evidence="4">Uncharacterized protein</fullName>
    </submittedName>
</protein>
<dbReference type="PANTHER" id="PTHR45532">
    <property type="entry name" value="WD REPEAT-CONTAINING PROTEIN 97"/>
    <property type="match status" value="1"/>
</dbReference>
<dbReference type="InterPro" id="IPR036322">
    <property type="entry name" value="WD40_repeat_dom_sf"/>
</dbReference>
<feature type="repeat" description="WD" evidence="3">
    <location>
        <begin position="509"/>
        <end position="542"/>
    </location>
</feature>
<keyword evidence="2" id="KW-0677">Repeat</keyword>
<dbReference type="Gene3D" id="2.130.10.10">
    <property type="entry name" value="YVTN repeat-like/Quinoprotein amine dehydrogenase"/>
    <property type="match status" value="2"/>
</dbReference>
<dbReference type="AlphaFoldDB" id="A0A8C8RE57"/>
<dbReference type="PROSITE" id="PS00678">
    <property type="entry name" value="WD_REPEATS_1"/>
    <property type="match status" value="1"/>
</dbReference>
<dbReference type="InterPro" id="IPR015943">
    <property type="entry name" value="WD40/YVTN_repeat-like_dom_sf"/>
</dbReference>
<organism evidence="4 5">
    <name type="scientific">Pelusios castaneus</name>
    <name type="common">West African mud turtle</name>
    <dbReference type="NCBI Taxonomy" id="367368"/>
    <lineage>
        <taxon>Eukaryota</taxon>
        <taxon>Metazoa</taxon>
        <taxon>Chordata</taxon>
        <taxon>Craniata</taxon>
        <taxon>Vertebrata</taxon>
        <taxon>Euteleostomi</taxon>
        <taxon>Archelosauria</taxon>
        <taxon>Testudinata</taxon>
        <taxon>Testudines</taxon>
        <taxon>Pleurodira</taxon>
        <taxon>Pelomedusidae</taxon>
        <taxon>Pelusios</taxon>
    </lineage>
</organism>
<keyword evidence="5" id="KW-1185">Reference proteome</keyword>
<dbReference type="InterPro" id="IPR019775">
    <property type="entry name" value="WD40_repeat_CS"/>
</dbReference>
<dbReference type="SUPFAM" id="SSF50978">
    <property type="entry name" value="WD40 repeat-like"/>
    <property type="match status" value="1"/>
</dbReference>
<dbReference type="PROSITE" id="PS50082">
    <property type="entry name" value="WD_REPEATS_2"/>
    <property type="match status" value="2"/>
</dbReference>
<name>A0A8C8RE57_9SAUR</name>
<feature type="repeat" description="WD" evidence="3">
    <location>
        <begin position="184"/>
        <end position="225"/>
    </location>
</feature>
<dbReference type="PROSITE" id="PS50294">
    <property type="entry name" value="WD_REPEATS_REGION"/>
    <property type="match status" value="1"/>
</dbReference>
<dbReference type="InterPro" id="IPR001680">
    <property type="entry name" value="WD40_rpt"/>
</dbReference>
<proteinExistence type="predicted"/>
<sequence length="1069" mass="119076">MVNYRQLYISMAQRVKVLQISPVPSLRLLATYCDDLHLRLFGDHSQGLRLLSSLRSPHSVTSMCYNAETGELVTGAIGSITFWAFSLGPALALSISWATRIAGGEFVHCLSLEREARMLVALCENTVRLYDYQRRAESRAFQVSQGVSLTCCSAHWPRGHLYVGDLAGYVKLWSLEMGHQEQQFKAHLSAVTSMVCRPAVHTLMTASLDGLLKEWGLGTCEPLRQLDVGESVFQLRFVDERMFYCRSQHSFSIHTLSNFYQLFNAAGSGLRKLARVPCSPGRARILAMTEDGVIRFLSPVTGELLFLTWPFHMLEKAVDYAYDPEREELVVTVGTADVFVLDTTTCPSPAKYILRTTEDRDDNVLCLAFCCLGLGTQPAGFVFSGHRSGHVRLVSRHAHRLVEHKIHRGGVGALCSLSACGDLSYHSPESTFLCSYGVDERIVLSNVGLKGSEMELSPKVIIPSNDCRFHNIMLLPGYICALTEQNRVRLWKQATLVPKKINPYWLETSPLHSCAITSFDYCHTLRMLLTGGVDGSVRLWDLTGILLVDFDTSLRFSHVCFANLRGDLLVGCSTNIYFISCIKYLPRRHLKALSARQVRDDIVEDPLPFLPNFLLSFDMVFVPKYVWAGEKTKRYEGMESLTSHKEIMLVKSVARVVDSTKMDMSTAPCPEASVGPPPHLSSMSELTSDFMPARTPAKRTLLSPVEMPSSEDAQAPGEPAVLLKKHFLLGTTCPIAPDGYIPNSIIRARLWPLGTPQHLKCSIKTTKRWLLPPRKPVKIQELVSSRWWEEQGEERKAKRMLQDRPMSFVDLDLPRDLLAEIVAKNWLRHKPSEVTLESVMRAVLGQMDDVPLSVYSLCTASLVQIYEAYVLPPQLQTEAADQLYEGTSSKTSGMRQMAWETLGKMELLSRRDMVPLARALLDEDRQVRDQARSLMDSVAGITDKIVLKKVIKSQAFPTKDGIFVPYSPVSPGLEVEGPAGAPAPLSVGDMETLLEQVETRLTDNLYLVEECLDPTAGGQGLGTKQTKGTEVLGEEAASVDTQGRAKRLKLLVQTKLLKGPGMYSWTNPP</sequence>
<dbReference type="SUPFAM" id="SSF50998">
    <property type="entry name" value="Quinoprotein alcohol dehydrogenase-like"/>
    <property type="match status" value="1"/>
</dbReference>
<evidence type="ECO:0000256" key="3">
    <source>
        <dbReference type="PROSITE-ProRule" id="PRU00221"/>
    </source>
</evidence>
<dbReference type="InterPro" id="IPR011047">
    <property type="entry name" value="Quinoprotein_ADH-like_sf"/>
</dbReference>
<dbReference type="PANTHER" id="PTHR45532:SF4">
    <property type="entry name" value="WD REPEAT-CONTAINING PROTEIN 55 HOMOLOG"/>
    <property type="match status" value="1"/>
</dbReference>
<evidence type="ECO:0000256" key="1">
    <source>
        <dbReference type="ARBA" id="ARBA00022574"/>
    </source>
</evidence>
<evidence type="ECO:0000313" key="5">
    <source>
        <dbReference type="Proteomes" id="UP000694393"/>
    </source>
</evidence>
<dbReference type="Ensembl" id="ENSPCET00000004262.1">
    <property type="protein sequence ID" value="ENSPCEP00000004133.1"/>
    <property type="gene ID" value="ENSPCEG00000003300.1"/>
</dbReference>
<dbReference type="Proteomes" id="UP000694393">
    <property type="component" value="Unplaced"/>
</dbReference>
<dbReference type="Pfam" id="PF00400">
    <property type="entry name" value="WD40"/>
    <property type="match status" value="1"/>
</dbReference>
<evidence type="ECO:0000313" key="4">
    <source>
        <dbReference type="Ensembl" id="ENSPCEP00000004133.1"/>
    </source>
</evidence>
<evidence type="ECO:0000256" key="2">
    <source>
        <dbReference type="ARBA" id="ARBA00022737"/>
    </source>
</evidence>
<reference evidence="4" key="1">
    <citation type="submission" date="2025-08" db="UniProtKB">
        <authorList>
            <consortium name="Ensembl"/>
        </authorList>
    </citation>
    <scope>IDENTIFICATION</scope>
</reference>